<reference evidence="4 5" key="1">
    <citation type="submission" date="2017-07" db="EMBL/GenBank/DDBJ databases">
        <title>Phylogenetic study on the rhizospheric bacterium Ochrobactrum sp. A44.</title>
        <authorList>
            <person name="Krzyzanowska D.M."/>
            <person name="Ossowicki A."/>
            <person name="Rajewska M."/>
            <person name="Maciag T."/>
            <person name="Kaczynski Z."/>
            <person name="Czerwicka M."/>
            <person name="Jafra S."/>
        </authorList>
    </citation>
    <scope>NUCLEOTIDE SEQUENCE [LARGE SCALE GENOMIC DNA]</scope>
    <source>
        <strain evidence="4 5">A44</strain>
        <plasmid evidence="4 5">unnamed1</plasmid>
        <plasmid evidence="2 5">unnamed2</plasmid>
    </source>
</reference>
<geneLocation type="plasmid" evidence="2 5">
    <name>unnamed2</name>
</geneLocation>
<dbReference type="EMBL" id="CP022602">
    <property type="protein sequence ID" value="ASV83022.1"/>
    <property type="molecule type" value="Genomic_DNA"/>
</dbReference>
<dbReference type="KEGG" id="och:CES85_4996"/>
<gene>
    <name evidence="4" type="ORF">CES85_3712</name>
    <name evidence="3" type="ORF">CES85_4996</name>
    <name evidence="2" type="ORF">CES85_5849</name>
</gene>
<dbReference type="Proteomes" id="UP000215256">
    <property type="component" value="Chromosome 2"/>
</dbReference>
<keyword evidence="4" id="KW-0614">Plasmid</keyword>
<evidence type="ECO:0000313" key="5">
    <source>
        <dbReference type="Proteomes" id="UP000215256"/>
    </source>
</evidence>
<organism evidence="4 5">
    <name type="scientific">Ochrobactrum quorumnocens</name>
    <dbReference type="NCBI Taxonomy" id="271865"/>
    <lineage>
        <taxon>Bacteria</taxon>
        <taxon>Pseudomonadati</taxon>
        <taxon>Pseudomonadota</taxon>
        <taxon>Alphaproteobacteria</taxon>
        <taxon>Hyphomicrobiales</taxon>
        <taxon>Brucellaceae</taxon>
        <taxon>Brucella/Ochrobactrum group</taxon>
        <taxon>Ochrobactrum</taxon>
    </lineage>
</organism>
<dbReference type="Pfam" id="PF01609">
    <property type="entry name" value="DDE_Tnp_1"/>
    <property type="match status" value="1"/>
</dbReference>
<dbReference type="GO" id="GO:0003677">
    <property type="term" value="F:DNA binding"/>
    <property type="evidence" value="ECO:0007669"/>
    <property type="project" value="InterPro"/>
</dbReference>
<evidence type="ECO:0000313" key="4">
    <source>
        <dbReference type="EMBL" id="ASV88236.1"/>
    </source>
</evidence>
<dbReference type="AlphaFoldDB" id="A0A248UNN5"/>
<proteinExistence type="predicted"/>
<dbReference type="EMBL" id="CP022603">
    <property type="protein sequence ID" value="ASV84204.1"/>
    <property type="molecule type" value="Genomic_DNA"/>
</dbReference>
<geneLocation type="plasmid" evidence="4 5">
    <name>unnamed1</name>
</geneLocation>
<feature type="domain" description="Transposase IS4-like" evidence="1">
    <location>
        <begin position="8"/>
        <end position="93"/>
    </location>
</feature>
<name>A0A248UNN5_9HYPH</name>
<dbReference type="KEGG" id="och:CES85_5849"/>
<evidence type="ECO:0000259" key="1">
    <source>
        <dbReference type="Pfam" id="PF01609"/>
    </source>
</evidence>
<dbReference type="KEGG" id="och:CES85_3712"/>
<dbReference type="InterPro" id="IPR002559">
    <property type="entry name" value="Transposase_11"/>
</dbReference>
<dbReference type="GO" id="GO:0004803">
    <property type="term" value="F:transposase activity"/>
    <property type="evidence" value="ECO:0007669"/>
    <property type="project" value="InterPro"/>
</dbReference>
<evidence type="ECO:0000313" key="3">
    <source>
        <dbReference type="EMBL" id="ASV84204.1"/>
    </source>
</evidence>
<dbReference type="EMBL" id="CP022605">
    <property type="protein sequence ID" value="ASV88236.1"/>
    <property type="molecule type" value="Genomic_DNA"/>
</dbReference>
<dbReference type="GO" id="GO:0006313">
    <property type="term" value="P:DNA transposition"/>
    <property type="evidence" value="ECO:0007669"/>
    <property type="project" value="InterPro"/>
</dbReference>
<dbReference type="Proteomes" id="UP000215256">
    <property type="component" value="Plasmid unnamed1"/>
</dbReference>
<dbReference type="Proteomes" id="UP000215256">
    <property type="component" value="Plasmid unnamed2"/>
</dbReference>
<protein>
    <submittedName>
        <fullName evidence="4">Transposase DDE domain protein</fullName>
    </submittedName>
</protein>
<sequence length="103" mass="11723">METGPQITHRAIIADKGYDSDDNRKTARMAGAIPVIPYRSNRRNIPKHFAVALYRGRARIEQMMGKLKRFKRVALRCEKTARNFRSIVAIAAVFILIKSVHTA</sequence>
<accession>A0A248UNN5</accession>
<evidence type="ECO:0000313" key="2">
    <source>
        <dbReference type="EMBL" id="ASV83022.1"/>
    </source>
</evidence>